<proteinExistence type="predicted"/>
<protein>
    <submittedName>
        <fullName evidence="1">Uncharacterized protein</fullName>
    </submittedName>
</protein>
<gene>
    <name evidence="1" type="ORF">CGI_10019524</name>
</gene>
<evidence type="ECO:0000313" key="1">
    <source>
        <dbReference type="EMBL" id="EKC24769.1"/>
    </source>
</evidence>
<dbReference type="AlphaFoldDB" id="K1Q082"/>
<accession>K1Q082</accession>
<name>K1Q082_MAGGI</name>
<dbReference type="HOGENOM" id="CLU_1679632_0_0_1"/>
<reference evidence="1" key="1">
    <citation type="journal article" date="2012" name="Nature">
        <title>The oyster genome reveals stress adaptation and complexity of shell formation.</title>
        <authorList>
            <person name="Zhang G."/>
            <person name="Fang X."/>
            <person name="Guo X."/>
            <person name="Li L."/>
            <person name="Luo R."/>
            <person name="Xu F."/>
            <person name="Yang P."/>
            <person name="Zhang L."/>
            <person name="Wang X."/>
            <person name="Qi H."/>
            <person name="Xiong Z."/>
            <person name="Que H."/>
            <person name="Xie Y."/>
            <person name="Holland P.W."/>
            <person name="Paps J."/>
            <person name="Zhu Y."/>
            <person name="Wu F."/>
            <person name="Chen Y."/>
            <person name="Wang J."/>
            <person name="Peng C."/>
            <person name="Meng J."/>
            <person name="Yang L."/>
            <person name="Liu J."/>
            <person name="Wen B."/>
            <person name="Zhang N."/>
            <person name="Huang Z."/>
            <person name="Zhu Q."/>
            <person name="Feng Y."/>
            <person name="Mount A."/>
            <person name="Hedgecock D."/>
            <person name="Xu Z."/>
            <person name="Liu Y."/>
            <person name="Domazet-Loso T."/>
            <person name="Du Y."/>
            <person name="Sun X."/>
            <person name="Zhang S."/>
            <person name="Liu B."/>
            <person name="Cheng P."/>
            <person name="Jiang X."/>
            <person name="Li J."/>
            <person name="Fan D."/>
            <person name="Wang W."/>
            <person name="Fu W."/>
            <person name="Wang T."/>
            <person name="Wang B."/>
            <person name="Zhang J."/>
            <person name="Peng Z."/>
            <person name="Li Y."/>
            <person name="Li N."/>
            <person name="Wang J."/>
            <person name="Chen M."/>
            <person name="He Y."/>
            <person name="Tan F."/>
            <person name="Song X."/>
            <person name="Zheng Q."/>
            <person name="Huang R."/>
            <person name="Yang H."/>
            <person name="Du X."/>
            <person name="Chen L."/>
            <person name="Yang M."/>
            <person name="Gaffney P.M."/>
            <person name="Wang S."/>
            <person name="Luo L."/>
            <person name="She Z."/>
            <person name="Ming Y."/>
            <person name="Huang W."/>
            <person name="Zhang S."/>
            <person name="Huang B."/>
            <person name="Zhang Y."/>
            <person name="Qu T."/>
            <person name="Ni P."/>
            <person name="Miao G."/>
            <person name="Wang J."/>
            <person name="Wang Q."/>
            <person name="Steinberg C.E."/>
            <person name="Wang H."/>
            <person name="Li N."/>
            <person name="Qian L."/>
            <person name="Zhang G."/>
            <person name="Li Y."/>
            <person name="Yang H."/>
            <person name="Liu X."/>
            <person name="Wang J."/>
            <person name="Yin Y."/>
            <person name="Wang J."/>
        </authorList>
    </citation>
    <scope>NUCLEOTIDE SEQUENCE [LARGE SCALE GENOMIC DNA]</scope>
    <source>
        <strain evidence="1">05x7-T-G4-1.051#20</strain>
    </source>
</reference>
<dbReference type="EMBL" id="JH816920">
    <property type="protein sequence ID" value="EKC24769.1"/>
    <property type="molecule type" value="Genomic_DNA"/>
</dbReference>
<dbReference type="InParanoid" id="K1Q082"/>
<organism evidence="1">
    <name type="scientific">Magallana gigas</name>
    <name type="common">Pacific oyster</name>
    <name type="synonym">Crassostrea gigas</name>
    <dbReference type="NCBI Taxonomy" id="29159"/>
    <lineage>
        <taxon>Eukaryota</taxon>
        <taxon>Metazoa</taxon>
        <taxon>Spiralia</taxon>
        <taxon>Lophotrochozoa</taxon>
        <taxon>Mollusca</taxon>
        <taxon>Bivalvia</taxon>
        <taxon>Autobranchia</taxon>
        <taxon>Pteriomorphia</taxon>
        <taxon>Ostreida</taxon>
        <taxon>Ostreoidea</taxon>
        <taxon>Ostreidae</taxon>
        <taxon>Magallana</taxon>
    </lineage>
</organism>
<sequence length="157" mass="17387">MTVESAPLSPVASHLLSSLTQVSFTNILQTVSKDQELLLKVYTINVAPEQDQGEHNSSYTVSSSKDGLEFKKTRLNHPVKNAKAFYQKSNEMKKIIDMAENFSNKLSDIVEGIKAGVELFKGIISGRISLKKIVDDMIFAVTVIPGKVCLYNSKCEF</sequence>